<dbReference type="Gene3D" id="3.40.30.10">
    <property type="entry name" value="Glutaredoxin"/>
    <property type="match status" value="1"/>
</dbReference>
<feature type="compositionally biased region" description="Acidic residues" evidence="3">
    <location>
        <begin position="310"/>
        <end position="319"/>
    </location>
</feature>
<dbReference type="PROSITE" id="PS51257">
    <property type="entry name" value="PROKAR_LIPOPROTEIN"/>
    <property type="match status" value="1"/>
</dbReference>
<evidence type="ECO:0000259" key="4">
    <source>
        <dbReference type="PROSITE" id="PS51352"/>
    </source>
</evidence>
<dbReference type="PANTHER" id="PTHR12151">
    <property type="entry name" value="ELECTRON TRANSPORT PROTIN SCO1/SENC FAMILY MEMBER"/>
    <property type="match status" value="1"/>
</dbReference>
<protein>
    <recommendedName>
        <fullName evidence="4">Thioredoxin domain-containing protein</fullName>
    </recommendedName>
</protein>
<dbReference type="PANTHER" id="PTHR12151:SF25">
    <property type="entry name" value="LINALOOL DEHYDRATASE_ISOMERASE DOMAIN-CONTAINING PROTEIN"/>
    <property type="match status" value="1"/>
</dbReference>
<feature type="compositionally biased region" description="Polar residues" evidence="3">
    <location>
        <begin position="292"/>
        <end position="304"/>
    </location>
</feature>
<dbReference type="InterPro" id="IPR036249">
    <property type="entry name" value="Thioredoxin-like_sf"/>
</dbReference>
<dbReference type="RefSeq" id="WP_343752324.1">
    <property type="nucleotide sequence ID" value="NZ_BAAADM010000041.1"/>
</dbReference>
<organism evidence="5 6">
    <name type="scientific">Lentibacillus halophilus</name>
    <dbReference type="NCBI Taxonomy" id="295065"/>
    <lineage>
        <taxon>Bacteria</taxon>
        <taxon>Bacillati</taxon>
        <taxon>Bacillota</taxon>
        <taxon>Bacilli</taxon>
        <taxon>Bacillales</taxon>
        <taxon>Bacillaceae</taxon>
        <taxon>Lentibacillus</taxon>
    </lineage>
</organism>
<dbReference type="InterPro" id="IPR013766">
    <property type="entry name" value="Thioredoxin_domain"/>
</dbReference>
<dbReference type="PROSITE" id="PS51352">
    <property type="entry name" value="THIOREDOXIN_2"/>
    <property type="match status" value="1"/>
</dbReference>
<evidence type="ECO:0000313" key="6">
    <source>
        <dbReference type="Proteomes" id="UP001501459"/>
    </source>
</evidence>
<feature type="region of interest" description="Disordered" evidence="3">
    <location>
        <begin position="292"/>
        <end position="319"/>
    </location>
</feature>
<evidence type="ECO:0000256" key="3">
    <source>
        <dbReference type="SAM" id="MobiDB-lite"/>
    </source>
</evidence>
<sequence length="319" mass="36218">MKRFKIPVLLLTLFLVACREEIETNISEEVSDFSFTTQNNETLSNKDLEGKWWIADFVFTNCTTVCPPMTMNMAELQQKMKEEDLNAQLVSFSVEPKNDTPEALKEFANQFQVDFSNWTFLTGYDFQTIKEFSIKSFNSLVKKPPEGTDQVTHGTRFYLVNPEGKVIKYYDGTDSEEIPKIIDDLKIVLNNSKDNSTEHASENEEEELKELKVNFDVPESTKANKTVQLKATVTYGDKKVTDADEMEFEYWKKGNKDDSTMVESTNNGDGTYTADVTLDQDGVYEMFAHTTAHGTHSMPKQSITVGDGAGNDEENNNQK</sequence>
<dbReference type="Proteomes" id="UP001501459">
    <property type="component" value="Unassembled WGS sequence"/>
</dbReference>
<evidence type="ECO:0000256" key="1">
    <source>
        <dbReference type="ARBA" id="ARBA00010996"/>
    </source>
</evidence>
<dbReference type="Pfam" id="PF02630">
    <property type="entry name" value="SCO1-SenC"/>
    <property type="match status" value="1"/>
</dbReference>
<comment type="similarity">
    <text evidence="1">Belongs to the SCO1/2 family.</text>
</comment>
<feature type="domain" description="Thioredoxin" evidence="4">
    <location>
        <begin position="24"/>
        <end position="187"/>
    </location>
</feature>
<dbReference type="InterPro" id="IPR003782">
    <property type="entry name" value="SCO1/SenC"/>
</dbReference>
<dbReference type="InterPro" id="IPR032693">
    <property type="entry name" value="YtkA-like_dom"/>
</dbReference>
<dbReference type="CDD" id="cd02968">
    <property type="entry name" value="SCO"/>
    <property type="match status" value="1"/>
</dbReference>
<gene>
    <name evidence="5" type="ORF">GCM10008983_16090</name>
</gene>
<keyword evidence="2" id="KW-0186">Copper</keyword>
<evidence type="ECO:0000313" key="5">
    <source>
        <dbReference type="EMBL" id="GAA0439935.1"/>
    </source>
</evidence>
<comment type="caution">
    <text evidence="5">The sequence shown here is derived from an EMBL/GenBank/DDBJ whole genome shotgun (WGS) entry which is preliminary data.</text>
</comment>
<proteinExistence type="inferred from homology"/>
<reference evidence="6" key="1">
    <citation type="journal article" date="2019" name="Int. J. Syst. Evol. Microbiol.">
        <title>The Global Catalogue of Microorganisms (GCM) 10K type strain sequencing project: providing services to taxonomists for standard genome sequencing and annotation.</title>
        <authorList>
            <consortium name="The Broad Institute Genomics Platform"/>
            <consortium name="The Broad Institute Genome Sequencing Center for Infectious Disease"/>
            <person name="Wu L."/>
            <person name="Ma J."/>
        </authorList>
    </citation>
    <scope>NUCLEOTIDE SEQUENCE [LARGE SCALE GENOMIC DNA]</scope>
    <source>
        <strain evidence="6">JCM 12149</strain>
    </source>
</reference>
<dbReference type="EMBL" id="BAAADM010000041">
    <property type="protein sequence ID" value="GAA0439935.1"/>
    <property type="molecule type" value="Genomic_DNA"/>
</dbReference>
<keyword evidence="6" id="KW-1185">Reference proteome</keyword>
<evidence type="ECO:0000256" key="2">
    <source>
        <dbReference type="ARBA" id="ARBA00023008"/>
    </source>
</evidence>
<name>A0ABP3J4N0_9BACI</name>
<dbReference type="Pfam" id="PF13115">
    <property type="entry name" value="YtkA"/>
    <property type="match status" value="1"/>
</dbReference>
<dbReference type="SUPFAM" id="SSF52833">
    <property type="entry name" value="Thioredoxin-like"/>
    <property type="match status" value="1"/>
</dbReference>
<accession>A0ABP3J4N0</accession>